<evidence type="ECO:0000313" key="2">
    <source>
        <dbReference type="EMBL" id="ADG68601.1"/>
    </source>
</evidence>
<dbReference type="AlphaFoldDB" id="D5SRA8"/>
<dbReference type="STRING" id="521674.Plim_2778"/>
<accession>D5SRA8</accession>
<feature type="region of interest" description="Disordered" evidence="1">
    <location>
        <begin position="1"/>
        <end position="27"/>
    </location>
</feature>
<keyword evidence="3" id="KW-1185">Reference proteome</keyword>
<reference evidence="2 3" key="1">
    <citation type="journal article" date="2010" name="Stand. Genomic Sci.">
        <title>Complete genome sequence of Planctomyces limnophilus type strain (Mu 290).</title>
        <authorList>
            <person name="Labutti K."/>
            <person name="Sikorski J."/>
            <person name="Schneider S."/>
            <person name="Nolan M."/>
            <person name="Lucas S."/>
            <person name="Glavina Del Rio T."/>
            <person name="Tice H."/>
            <person name="Cheng J.F."/>
            <person name="Goodwin L."/>
            <person name="Pitluck S."/>
            <person name="Liolios K."/>
            <person name="Ivanova N."/>
            <person name="Mavromatis K."/>
            <person name="Mikhailova N."/>
            <person name="Pati A."/>
            <person name="Chen A."/>
            <person name="Palaniappan K."/>
            <person name="Land M."/>
            <person name="Hauser L."/>
            <person name="Chang Y.J."/>
            <person name="Jeffries C.D."/>
            <person name="Tindall B.J."/>
            <person name="Rohde M."/>
            <person name="Goker M."/>
            <person name="Woyke T."/>
            <person name="Bristow J."/>
            <person name="Eisen J.A."/>
            <person name="Markowitz V."/>
            <person name="Hugenholtz P."/>
            <person name="Kyrpides N.C."/>
            <person name="Klenk H.P."/>
            <person name="Lapidus A."/>
        </authorList>
    </citation>
    <scope>NUCLEOTIDE SEQUENCE [LARGE SCALE GENOMIC DNA]</scope>
    <source>
        <strain evidence="3">ATCC 43296 / DSM 3776 / IFAM 1008 / 290</strain>
    </source>
</reference>
<evidence type="ECO:0000256" key="1">
    <source>
        <dbReference type="SAM" id="MobiDB-lite"/>
    </source>
</evidence>
<dbReference type="Proteomes" id="UP000002220">
    <property type="component" value="Chromosome"/>
</dbReference>
<sequence length="60" mass="6984">MQKNNLGQKHPVENKQPEIPIPPKPTQGVDFRQFLTYSLKRKHHQVDDIFVTGETFLKPS</sequence>
<name>D5SRA8_PLAL2</name>
<dbReference type="KEGG" id="plm:Plim_2778"/>
<gene>
    <name evidence="2" type="ordered locus">Plim_2778</name>
</gene>
<protein>
    <submittedName>
        <fullName evidence="2">Uncharacterized protein</fullName>
    </submittedName>
</protein>
<organism evidence="2 3">
    <name type="scientific">Planctopirus limnophila (strain ATCC 43296 / DSM 3776 / IFAM 1008 / Mu 290)</name>
    <name type="common">Planctomyces limnophilus</name>
    <dbReference type="NCBI Taxonomy" id="521674"/>
    <lineage>
        <taxon>Bacteria</taxon>
        <taxon>Pseudomonadati</taxon>
        <taxon>Planctomycetota</taxon>
        <taxon>Planctomycetia</taxon>
        <taxon>Planctomycetales</taxon>
        <taxon>Planctomycetaceae</taxon>
        <taxon>Planctopirus</taxon>
    </lineage>
</organism>
<dbReference type="EMBL" id="CP001744">
    <property type="protein sequence ID" value="ADG68601.1"/>
    <property type="molecule type" value="Genomic_DNA"/>
</dbReference>
<evidence type="ECO:0000313" key="3">
    <source>
        <dbReference type="Proteomes" id="UP000002220"/>
    </source>
</evidence>
<proteinExistence type="predicted"/>
<dbReference type="HOGENOM" id="CLU_2937689_0_0_0"/>